<accession>A0ABD0XZA4</accession>
<keyword evidence="2" id="KW-1185">Reference proteome</keyword>
<dbReference type="AlphaFoldDB" id="A0ABD0XZA4"/>
<evidence type="ECO:0000313" key="2">
    <source>
        <dbReference type="Proteomes" id="UP001558652"/>
    </source>
</evidence>
<name>A0ABD0XZA4_9HEMI</name>
<sequence>MGGPKAGDDRLRQLKLPHKCLSTIDVNTKETLPWGNGNRAESLRTLRRPRIGNLQTGNSSLAMVRASEVAAFHADTVLHSCTQNKSRVAAWGVPNCRGQWNISASCRAFKKPNRDHTTGYTRIGYRDEDRLSSKWLGPESFVTQIISSHGNFVRKLAGLGVRDEGNCTCGVPETVGHVLLECGRVEYRNSHWSHVRFSMKTTLLIIKATPTSSPFVVSHAPYSPELAPTLFVYKASSSSKFQLSGNLEPLIDHSEALIDPRAARVKIRGLSSPGPVTCTSDLAD</sequence>
<gene>
    <name evidence="1" type="ORF">AAG570_005490</name>
</gene>
<dbReference type="EMBL" id="JBFDAA010000018">
    <property type="protein sequence ID" value="KAL1115995.1"/>
    <property type="molecule type" value="Genomic_DNA"/>
</dbReference>
<reference evidence="1 2" key="1">
    <citation type="submission" date="2024-07" db="EMBL/GenBank/DDBJ databases">
        <title>Chromosome-level genome assembly of the water stick insect Ranatra chinensis (Heteroptera: Nepidae).</title>
        <authorList>
            <person name="Liu X."/>
        </authorList>
    </citation>
    <scope>NUCLEOTIDE SEQUENCE [LARGE SCALE GENOMIC DNA]</scope>
    <source>
        <strain evidence="1">Cailab_2021Rc</strain>
        <tissue evidence="1">Muscle</tissue>
    </source>
</reference>
<protein>
    <recommendedName>
        <fullName evidence="3">Reverse transcriptase</fullName>
    </recommendedName>
</protein>
<evidence type="ECO:0000313" key="1">
    <source>
        <dbReference type="EMBL" id="KAL1115995.1"/>
    </source>
</evidence>
<proteinExistence type="predicted"/>
<comment type="caution">
    <text evidence="1">The sequence shown here is derived from an EMBL/GenBank/DDBJ whole genome shotgun (WGS) entry which is preliminary data.</text>
</comment>
<dbReference type="Proteomes" id="UP001558652">
    <property type="component" value="Unassembled WGS sequence"/>
</dbReference>
<organism evidence="1 2">
    <name type="scientific">Ranatra chinensis</name>
    <dbReference type="NCBI Taxonomy" id="642074"/>
    <lineage>
        <taxon>Eukaryota</taxon>
        <taxon>Metazoa</taxon>
        <taxon>Ecdysozoa</taxon>
        <taxon>Arthropoda</taxon>
        <taxon>Hexapoda</taxon>
        <taxon>Insecta</taxon>
        <taxon>Pterygota</taxon>
        <taxon>Neoptera</taxon>
        <taxon>Paraneoptera</taxon>
        <taxon>Hemiptera</taxon>
        <taxon>Heteroptera</taxon>
        <taxon>Panheteroptera</taxon>
        <taxon>Nepomorpha</taxon>
        <taxon>Nepidae</taxon>
        <taxon>Ranatrinae</taxon>
        <taxon>Ranatra</taxon>
    </lineage>
</organism>
<evidence type="ECO:0008006" key="3">
    <source>
        <dbReference type="Google" id="ProtNLM"/>
    </source>
</evidence>